<dbReference type="SUPFAM" id="SSF51569">
    <property type="entry name" value="Aldolase"/>
    <property type="match status" value="1"/>
</dbReference>
<keyword evidence="1" id="KW-0464">Manganese</keyword>
<dbReference type="GO" id="GO:0003852">
    <property type="term" value="F:2-isopropylmalate synthase activity"/>
    <property type="evidence" value="ECO:0007669"/>
    <property type="project" value="TreeGrafter"/>
</dbReference>
<evidence type="ECO:0000256" key="1">
    <source>
        <dbReference type="ARBA" id="ARBA00023211"/>
    </source>
</evidence>
<sequence length="543" mass="62230">MKNIRVLDCTLRDGGYCNDCHFGFHNQQYLVNSLLEAGVDIVECGFLTRRSPYQEDYTRFNTPQQAARILPENRRGKLFVALLDYGSFPVEELPPWDGTTLDGIRLTFHKKDRVPALETARQIQEKGYRVFLQPMVALSYTDGEFLDLIQQANRLSPYAFYLVDSFGTMKRKEMLRLFFLMEHNLEDHIHIGFHCHNNLQLAFANAQTLVDLPTQRSLLVDCSLWGMGRGAGNVNTELFLEYLNENAGGAYRVRPLLRAMDRVLQPFYQKKPWGYSLPNYLSARYGVHPNYALFLAEKNTLTVEDMDCIFQAMDPEKRESFDRAYGEQLYLRYMQRDSSGDSLEELRRAFAGKTVLVIAPGRSAGEEREAILPFARREGVVTVSVNFKYPYLATGYIFLSNLRRRWEMHKSPKSQLIVTSNIPAGEEAYRVDYGSLLNDQEPVRDNAGLMLLRLLLQLDVKEIWLAGMDGYSPDARDNYAQEELELPHSREALEAMNRGMNQVLAVYAQQVPLHFLTKPRHVHAAPTPDLPFLPEAFLQGTAP</sequence>
<dbReference type="InterPro" id="IPR050073">
    <property type="entry name" value="2-IPM_HCS-like"/>
</dbReference>
<reference evidence="3" key="2">
    <citation type="submission" date="2021-04" db="EMBL/GenBank/DDBJ databases">
        <authorList>
            <person name="Gilroy R."/>
        </authorList>
    </citation>
    <scope>NUCLEOTIDE SEQUENCE</scope>
    <source>
        <strain evidence="3">CHK185-1770</strain>
    </source>
</reference>
<evidence type="ECO:0000313" key="4">
    <source>
        <dbReference type="Proteomes" id="UP000826793"/>
    </source>
</evidence>
<gene>
    <name evidence="3" type="ORF">H9710_08290</name>
</gene>
<feature type="domain" description="Pyruvate carboxyltransferase" evidence="2">
    <location>
        <begin position="118"/>
        <end position="241"/>
    </location>
</feature>
<dbReference type="PANTHER" id="PTHR10277">
    <property type="entry name" value="HOMOCITRATE SYNTHASE-RELATED"/>
    <property type="match status" value="1"/>
</dbReference>
<dbReference type="AlphaFoldDB" id="A0A9D2MXL8"/>
<dbReference type="Pfam" id="PF00682">
    <property type="entry name" value="HMGL-like"/>
    <property type="match status" value="1"/>
</dbReference>
<dbReference type="Proteomes" id="UP000826793">
    <property type="component" value="Unassembled WGS sequence"/>
</dbReference>
<dbReference type="EMBL" id="DWXG01000066">
    <property type="protein sequence ID" value="HJB98560.1"/>
    <property type="molecule type" value="Genomic_DNA"/>
</dbReference>
<dbReference type="InterPro" id="IPR000891">
    <property type="entry name" value="PYR_CT"/>
</dbReference>
<name>A0A9D2MXL8_9FIRM</name>
<accession>A0A9D2MXL8</accession>
<protein>
    <submittedName>
        <fullName evidence="3">Aldolase catalytic domain-containing protein</fullName>
    </submittedName>
</protein>
<comment type="caution">
    <text evidence="3">The sequence shown here is derived from an EMBL/GenBank/DDBJ whole genome shotgun (WGS) entry which is preliminary data.</text>
</comment>
<dbReference type="Gene3D" id="3.20.20.70">
    <property type="entry name" value="Aldolase class I"/>
    <property type="match status" value="1"/>
</dbReference>
<evidence type="ECO:0000259" key="2">
    <source>
        <dbReference type="Pfam" id="PF00682"/>
    </source>
</evidence>
<dbReference type="InterPro" id="IPR013785">
    <property type="entry name" value="Aldolase_TIM"/>
</dbReference>
<reference evidence="3" key="1">
    <citation type="journal article" date="2021" name="PeerJ">
        <title>Extensive microbial diversity within the chicken gut microbiome revealed by metagenomics and culture.</title>
        <authorList>
            <person name="Gilroy R."/>
            <person name="Ravi A."/>
            <person name="Getino M."/>
            <person name="Pursley I."/>
            <person name="Horton D.L."/>
            <person name="Alikhan N.F."/>
            <person name="Baker D."/>
            <person name="Gharbi K."/>
            <person name="Hall N."/>
            <person name="Watson M."/>
            <person name="Adriaenssens E.M."/>
            <person name="Foster-Nyarko E."/>
            <person name="Jarju S."/>
            <person name="Secka A."/>
            <person name="Antonio M."/>
            <person name="Oren A."/>
            <person name="Chaudhuri R.R."/>
            <person name="La Ragione R."/>
            <person name="Hildebrand F."/>
            <person name="Pallen M.J."/>
        </authorList>
    </citation>
    <scope>NUCLEOTIDE SEQUENCE</scope>
    <source>
        <strain evidence="3">CHK185-1770</strain>
    </source>
</reference>
<proteinExistence type="predicted"/>
<evidence type="ECO:0000313" key="3">
    <source>
        <dbReference type="EMBL" id="HJB98560.1"/>
    </source>
</evidence>
<dbReference type="GO" id="GO:0009098">
    <property type="term" value="P:L-leucine biosynthetic process"/>
    <property type="evidence" value="ECO:0007669"/>
    <property type="project" value="TreeGrafter"/>
</dbReference>
<dbReference type="CDD" id="cd07944">
    <property type="entry name" value="DRE_TIM_HOA_like"/>
    <property type="match status" value="1"/>
</dbReference>
<dbReference type="PANTHER" id="PTHR10277:SF9">
    <property type="entry name" value="2-ISOPROPYLMALATE SYNTHASE 1, CHLOROPLASTIC-RELATED"/>
    <property type="match status" value="1"/>
</dbReference>
<organism evidence="3 4">
    <name type="scientific">Candidatus Acutalibacter pullicola</name>
    <dbReference type="NCBI Taxonomy" id="2838417"/>
    <lineage>
        <taxon>Bacteria</taxon>
        <taxon>Bacillati</taxon>
        <taxon>Bacillota</taxon>
        <taxon>Clostridia</taxon>
        <taxon>Eubacteriales</taxon>
        <taxon>Acutalibacteraceae</taxon>
        <taxon>Acutalibacter</taxon>
    </lineage>
</organism>